<evidence type="ECO:0000256" key="8">
    <source>
        <dbReference type="ARBA" id="ARBA00023187"/>
    </source>
</evidence>
<feature type="region of interest" description="Disordered" evidence="14">
    <location>
        <begin position="1"/>
        <end position="392"/>
    </location>
</feature>
<dbReference type="InterPro" id="IPR027417">
    <property type="entry name" value="P-loop_NTPase"/>
</dbReference>
<evidence type="ECO:0000256" key="11">
    <source>
        <dbReference type="ARBA" id="ARBA00038511"/>
    </source>
</evidence>
<gene>
    <name evidence="18" type="ORF">PDIGIT_LOCUS621</name>
</gene>
<dbReference type="PROSITE" id="PS00039">
    <property type="entry name" value="DEAD_ATP_HELICASE"/>
    <property type="match status" value="1"/>
</dbReference>
<evidence type="ECO:0000256" key="12">
    <source>
        <dbReference type="ARBA" id="ARBA00047984"/>
    </source>
</evidence>
<evidence type="ECO:0000256" key="3">
    <source>
        <dbReference type="ARBA" id="ARBA00022664"/>
    </source>
</evidence>
<dbReference type="FunFam" id="3.40.50.300:FF:000079">
    <property type="entry name" value="probable ATP-dependent RNA helicase DDX17"/>
    <property type="match status" value="1"/>
</dbReference>
<comment type="subcellular location">
    <subcellularLocation>
        <location evidence="1">Nucleus</location>
    </subcellularLocation>
</comment>
<evidence type="ECO:0000256" key="6">
    <source>
        <dbReference type="ARBA" id="ARBA00022806"/>
    </source>
</evidence>
<dbReference type="InterPro" id="IPR014001">
    <property type="entry name" value="Helicase_ATP-bd"/>
</dbReference>
<dbReference type="OrthoDB" id="196131at2759"/>
<dbReference type="GO" id="GO:0006397">
    <property type="term" value="P:mRNA processing"/>
    <property type="evidence" value="ECO:0007669"/>
    <property type="project" value="UniProtKB-KW"/>
</dbReference>
<feature type="compositionally biased region" description="Basic and acidic residues" evidence="14">
    <location>
        <begin position="10"/>
        <end position="88"/>
    </location>
</feature>
<comment type="caution">
    <text evidence="18">The sequence shown here is derived from an EMBL/GenBank/DDBJ whole genome shotgun (WGS) entry which is preliminary data.</text>
</comment>
<feature type="domain" description="DEAD-box RNA helicase Q" evidence="17">
    <location>
        <begin position="502"/>
        <end position="530"/>
    </location>
</feature>
<evidence type="ECO:0000256" key="7">
    <source>
        <dbReference type="ARBA" id="ARBA00022840"/>
    </source>
</evidence>
<dbReference type="InterPro" id="IPR000629">
    <property type="entry name" value="RNA-helicase_DEAD-box_CS"/>
</dbReference>
<evidence type="ECO:0000256" key="1">
    <source>
        <dbReference type="ARBA" id="ARBA00004123"/>
    </source>
</evidence>
<accession>A0A9W4U4M4</accession>
<keyword evidence="19" id="KW-1185">Reference proteome</keyword>
<feature type="region of interest" description="Disordered" evidence="14">
    <location>
        <begin position="922"/>
        <end position="948"/>
    </location>
</feature>
<dbReference type="SMART" id="SM00490">
    <property type="entry name" value="HELICc"/>
    <property type="match status" value="1"/>
</dbReference>
<protein>
    <recommendedName>
        <fullName evidence="2">RNA helicase</fullName>
        <ecNumber evidence="2">3.6.4.13</ecNumber>
    </recommendedName>
</protein>
<comment type="catalytic activity">
    <reaction evidence="12">
        <text>ATP + H2O = ADP + phosphate + H(+)</text>
        <dbReference type="Rhea" id="RHEA:13065"/>
        <dbReference type="ChEBI" id="CHEBI:15377"/>
        <dbReference type="ChEBI" id="CHEBI:15378"/>
        <dbReference type="ChEBI" id="CHEBI:30616"/>
        <dbReference type="ChEBI" id="CHEBI:43474"/>
        <dbReference type="ChEBI" id="CHEBI:456216"/>
        <dbReference type="EC" id="3.6.4.13"/>
    </reaction>
</comment>
<keyword evidence="3" id="KW-0507">mRNA processing</keyword>
<keyword evidence="9" id="KW-0539">Nucleus</keyword>
<keyword evidence="7" id="KW-0067">ATP-binding</keyword>
<dbReference type="AlphaFoldDB" id="A0A9W4U4M4"/>
<evidence type="ECO:0000256" key="14">
    <source>
        <dbReference type="SAM" id="MobiDB-lite"/>
    </source>
</evidence>
<dbReference type="PANTHER" id="PTHR47958">
    <property type="entry name" value="ATP-DEPENDENT RNA HELICASE DBP3"/>
    <property type="match status" value="1"/>
</dbReference>
<evidence type="ECO:0000256" key="2">
    <source>
        <dbReference type="ARBA" id="ARBA00012552"/>
    </source>
</evidence>
<evidence type="ECO:0000313" key="19">
    <source>
        <dbReference type="Proteomes" id="UP001152607"/>
    </source>
</evidence>
<evidence type="ECO:0000259" key="15">
    <source>
        <dbReference type="PROSITE" id="PS51192"/>
    </source>
</evidence>
<feature type="compositionally biased region" description="Acidic residues" evidence="14">
    <location>
        <begin position="937"/>
        <end position="947"/>
    </location>
</feature>
<dbReference type="InterPro" id="IPR056149">
    <property type="entry name" value="PRP5/DDX46/KHDC4_KH"/>
</dbReference>
<evidence type="ECO:0000313" key="18">
    <source>
        <dbReference type="EMBL" id="CAI6241920.1"/>
    </source>
</evidence>
<evidence type="ECO:0000256" key="10">
    <source>
        <dbReference type="ARBA" id="ARBA00037330"/>
    </source>
</evidence>
<dbReference type="GO" id="GO:0016787">
    <property type="term" value="F:hydrolase activity"/>
    <property type="evidence" value="ECO:0007669"/>
    <property type="project" value="UniProtKB-KW"/>
</dbReference>
<evidence type="ECO:0000259" key="17">
    <source>
        <dbReference type="PROSITE" id="PS51195"/>
    </source>
</evidence>
<sequence>MASRRGYGGYDDRYAGGSRRDDRRDRDRHRDRSRERNRDPDHYRDERTREDDRRRRGEDRYSSGRDRDRDRYDDRRRRRDDRDYDRSRNSRQRSRSPRDQSRDRRDTRDSRYRDHDRYEPRSERRFHSDGRPRSSHSAASGVDLRPTSRSSNLSREEIKKRDEEKKKQEEEAKTAAKLARVAEWKKAQLAKKAAAQAASAATASSTPTASEQDKSKPAANASSEKKPVQTAPSFQLDQSAAARPSGFKAAAKPNGAGLSGSADVSQSTVTNIGAFGLKSKSAKENDAPGNKALLDDGEKSGKRSLQPLADLNPAEGQEPDAVVANNGEDDPMSDMASPEGNNAELQAQLEKRRAEIAQESTETEGTPAMPNASSEKMDVDDAAGEQAEEQEEVDPLDAFMANMNTDEPQARAPQGQAMFGDDLEPTFTAVEDEDIMALKASKKKKKEVPVIDHSKVEYEPFTKNFYKEPAEVAQMTPEEVADLRHELDGIKVKPANVPCPVIKWAQMGLLQPTLDVFAKLKYEKPTPIQSQAIPIAESGKDMIGIAKTGSGKTLAFGVPMIRHILDQRPLKSSDGPIGLILAPTRELCTQIVNELKPFLKASGLHIAGVFGGPPVTEHIALAKRGGNHVLVGTAGRLIDLMQANQGRVLNFKRVTYVVLDEADRMFDMGFEPQVLKILANIRPDRQTIMFSATLPKNMASLARKELTRPVEVTIGGRSVVAEEVEQIVTLLPPSYDRKVTELIRELGILFGKNDNAQVLIFVERQEAADDLLHKLMKNRYMAVNTIHGAKDQNDRSEAINDFKQGVLPILIATSVAARGLDVPGLAMVINFDCPTHLEDYVHRCGRTGRAGNKGTAITFLENPGQERFSLFIRKALRQSGQKVPDNIREIAEAFDKKIQSGEEKWFDPGFGGRGIERLDAARAQEKRREKRAHKIEGEEDSEDEAELPDAKKLKAGADAPADAAAAAAAELPSYMQILTNKIVVNKTERVVESAPKKPMTAKERAMAAANKVDGRLSRKGMIHHGQPIDNKGPDAGAFHSTIEINDFPQKARWAVTNRTNVVKILDSTGVSITTKGTYYPPGGVPAEGGEPKLYILVEGDTENVVTSAMMEITRLLRDATLNTEEAPAPRGATGRFTVV</sequence>
<dbReference type="InterPro" id="IPR001650">
    <property type="entry name" value="Helicase_C-like"/>
</dbReference>
<dbReference type="InterPro" id="IPR011545">
    <property type="entry name" value="DEAD/DEAH_box_helicase_dom"/>
</dbReference>
<dbReference type="EC" id="3.6.4.13" evidence="2"/>
<feature type="compositionally biased region" description="Low complexity" evidence="14">
    <location>
        <begin position="190"/>
        <end position="210"/>
    </location>
</feature>
<feature type="compositionally biased region" description="Basic and acidic residues" evidence="14">
    <location>
        <begin position="154"/>
        <end position="186"/>
    </location>
</feature>
<dbReference type="CDD" id="cd18787">
    <property type="entry name" value="SF2_C_DEAD"/>
    <property type="match status" value="1"/>
</dbReference>
<keyword evidence="4" id="KW-0547">Nucleotide-binding</keyword>
<dbReference type="EMBL" id="CAOQHR010000001">
    <property type="protein sequence ID" value="CAI6241920.1"/>
    <property type="molecule type" value="Genomic_DNA"/>
</dbReference>
<evidence type="ECO:0000256" key="4">
    <source>
        <dbReference type="ARBA" id="ARBA00022741"/>
    </source>
</evidence>
<feature type="compositionally biased region" description="Polar residues" evidence="14">
    <location>
        <begin position="262"/>
        <end position="271"/>
    </location>
</feature>
<dbReference type="Pfam" id="PF00270">
    <property type="entry name" value="DEAD"/>
    <property type="match status" value="1"/>
</dbReference>
<dbReference type="Pfam" id="PF23469">
    <property type="entry name" value="KH_12"/>
    <property type="match status" value="1"/>
</dbReference>
<dbReference type="InterPro" id="IPR014014">
    <property type="entry name" value="RNA_helicase_DEAD_Q_motif"/>
</dbReference>
<name>A0A9W4U4M4_9PLEO</name>
<keyword evidence="6" id="KW-0347">Helicase</keyword>
<evidence type="ECO:0000256" key="13">
    <source>
        <dbReference type="PROSITE-ProRule" id="PRU00552"/>
    </source>
</evidence>
<feature type="domain" description="Helicase ATP-binding" evidence="15">
    <location>
        <begin position="533"/>
        <end position="712"/>
    </location>
</feature>
<keyword evidence="5" id="KW-0378">Hydrolase</keyword>
<dbReference type="GO" id="GO:0003724">
    <property type="term" value="F:RNA helicase activity"/>
    <property type="evidence" value="ECO:0007669"/>
    <property type="project" value="UniProtKB-EC"/>
</dbReference>
<feature type="compositionally biased region" description="Acidic residues" evidence="14">
    <location>
        <begin position="378"/>
        <end position="392"/>
    </location>
</feature>
<dbReference type="SUPFAM" id="SSF52540">
    <property type="entry name" value="P-loop containing nucleoside triphosphate hydrolases"/>
    <property type="match status" value="2"/>
</dbReference>
<comment type="similarity">
    <text evidence="11">Belongs to the DEAD box helicase family. DDX46/PRP5 subfamily.</text>
</comment>
<organism evidence="18 19">
    <name type="scientific">Periconia digitata</name>
    <dbReference type="NCBI Taxonomy" id="1303443"/>
    <lineage>
        <taxon>Eukaryota</taxon>
        <taxon>Fungi</taxon>
        <taxon>Dikarya</taxon>
        <taxon>Ascomycota</taxon>
        <taxon>Pezizomycotina</taxon>
        <taxon>Dothideomycetes</taxon>
        <taxon>Pleosporomycetidae</taxon>
        <taxon>Pleosporales</taxon>
        <taxon>Massarineae</taxon>
        <taxon>Periconiaceae</taxon>
        <taxon>Periconia</taxon>
    </lineage>
</organism>
<reference evidence="18" key="1">
    <citation type="submission" date="2023-01" db="EMBL/GenBank/DDBJ databases">
        <authorList>
            <person name="Van Ghelder C."/>
            <person name="Rancurel C."/>
        </authorList>
    </citation>
    <scope>NUCLEOTIDE SEQUENCE</scope>
    <source>
        <strain evidence="18">CNCM I-4278</strain>
    </source>
</reference>
<evidence type="ECO:0000256" key="9">
    <source>
        <dbReference type="ARBA" id="ARBA00023242"/>
    </source>
</evidence>
<feature type="compositionally biased region" description="Basic and acidic residues" evidence="14">
    <location>
        <begin position="96"/>
        <end position="132"/>
    </location>
</feature>
<feature type="domain" description="Helicase C-terminal" evidence="16">
    <location>
        <begin position="734"/>
        <end position="891"/>
    </location>
</feature>
<dbReference type="Proteomes" id="UP001152607">
    <property type="component" value="Unassembled WGS sequence"/>
</dbReference>
<dbReference type="PROSITE" id="PS51194">
    <property type="entry name" value="HELICASE_CTER"/>
    <property type="match status" value="1"/>
</dbReference>
<evidence type="ECO:0000256" key="5">
    <source>
        <dbReference type="ARBA" id="ARBA00022801"/>
    </source>
</evidence>
<dbReference type="GO" id="GO:0003676">
    <property type="term" value="F:nucleic acid binding"/>
    <property type="evidence" value="ECO:0007669"/>
    <property type="project" value="InterPro"/>
</dbReference>
<evidence type="ECO:0000259" key="16">
    <source>
        <dbReference type="PROSITE" id="PS51194"/>
    </source>
</evidence>
<dbReference type="GO" id="GO:0005524">
    <property type="term" value="F:ATP binding"/>
    <property type="evidence" value="ECO:0007669"/>
    <property type="project" value="UniProtKB-KW"/>
</dbReference>
<dbReference type="GO" id="GO:0005634">
    <property type="term" value="C:nucleus"/>
    <property type="evidence" value="ECO:0007669"/>
    <property type="project" value="UniProtKB-SubCell"/>
</dbReference>
<dbReference type="Pfam" id="PF00271">
    <property type="entry name" value="Helicase_C"/>
    <property type="match status" value="1"/>
</dbReference>
<comment type="function">
    <text evidence="10">ATP-dependent RNA helicase involved spliceosome assembly and in nuclear splicing. Catalyzes an ATP-dependent conformational change of U2 snRNP. Bridges U1 and U2 snRNPs and enables stable U2 snRNP association with intron RNA.</text>
</comment>
<proteinExistence type="inferred from homology"/>
<dbReference type="Gene3D" id="3.40.50.300">
    <property type="entry name" value="P-loop containing nucleotide triphosphate hydrolases"/>
    <property type="match status" value="2"/>
</dbReference>
<dbReference type="SMART" id="SM00487">
    <property type="entry name" value="DEXDc"/>
    <property type="match status" value="1"/>
</dbReference>
<dbReference type="PROSITE" id="PS51192">
    <property type="entry name" value="HELICASE_ATP_BIND_1"/>
    <property type="match status" value="1"/>
</dbReference>
<feature type="short sequence motif" description="Q motif" evidence="13">
    <location>
        <begin position="502"/>
        <end position="530"/>
    </location>
</feature>
<keyword evidence="8" id="KW-0508">mRNA splicing</keyword>
<dbReference type="GO" id="GO:0008380">
    <property type="term" value="P:RNA splicing"/>
    <property type="evidence" value="ECO:0007669"/>
    <property type="project" value="UniProtKB-KW"/>
</dbReference>
<dbReference type="PROSITE" id="PS51195">
    <property type="entry name" value="Q_MOTIF"/>
    <property type="match status" value="1"/>
</dbReference>